<dbReference type="InterPro" id="IPR025734">
    <property type="entry name" value="EspG"/>
</dbReference>
<dbReference type="RefSeq" id="WP_051314157.1">
    <property type="nucleotide sequence ID" value="NZ_AUBJ02000001.1"/>
</dbReference>
<dbReference type="Pfam" id="PF14011">
    <property type="entry name" value="ESX-1_EspG"/>
    <property type="match status" value="1"/>
</dbReference>
<evidence type="ECO:0000256" key="1">
    <source>
        <dbReference type="ARBA" id="ARBA00004496"/>
    </source>
</evidence>
<evidence type="ECO:0000313" key="5">
    <source>
        <dbReference type="EMBL" id="MCP2333271.1"/>
    </source>
</evidence>
<comment type="subcellular location">
    <subcellularLocation>
        <location evidence="1">Cytoplasm</location>
    </subcellularLocation>
</comment>
<accession>A0ABT1JMA8</accession>
<evidence type="ECO:0000313" key="6">
    <source>
        <dbReference type="Proteomes" id="UP000791080"/>
    </source>
</evidence>
<gene>
    <name evidence="5" type="ORF">G443_003541</name>
</gene>
<comment type="similarity">
    <text evidence="2">Belongs to the EspG family.</text>
</comment>
<sequence length="264" mass="27857">MNAPISTGTAHLTLSLVEFDVCWEVLGLNATPTHLEVPSPGKTWEERRQIVRAVLSGLTARGLARGGAPHPDLESSLGLLAHPDWGLHGGIRGTRQVRAIGAARERQGVVAARRGDEVRLWPAPVWELADQLVGLAGDRPAGPGESVSLRSEVLEVANRRATDARALARHLVAEGEPPGQARALAAMVDGAFGGGHFGAVVPDGGTGRRRGAGRLVAFHDTPGGRYLQLRRRTPSGAEWVTVTPAGNARVATALRELVDEARAD</sequence>
<dbReference type="Proteomes" id="UP000791080">
    <property type="component" value="Unassembled WGS sequence"/>
</dbReference>
<reference evidence="5 6" key="1">
    <citation type="submission" date="2013-07" db="EMBL/GenBank/DDBJ databases">
        <authorList>
            <consortium name="DOE Joint Genome Institute"/>
            <person name="Reeve W."/>
            <person name="Huntemann M."/>
            <person name="Han J."/>
            <person name="Chen A."/>
            <person name="Kyrpides N."/>
            <person name="Mavromatis K."/>
            <person name="Markowitz V."/>
            <person name="Palaniappan K."/>
            <person name="Ivanova N."/>
            <person name="Schaumberg A."/>
            <person name="Pati A."/>
            <person name="Liolios K."/>
            <person name="Nordberg H.P."/>
            <person name="Cantor M.N."/>
            <person name="Hua S.X."/>
            <person name="Woyke T."/>
        </authorList>
    </citation>
    <scope>NUCLEOTIDE SEQUENCE [LARGE SCALE GENOMIC DNA]</scope>
    <source>
        <strain evidence="5 6">DSM 43889</strain>
    </source>
</reference>
<reference evidence="5 6" key="2">
    <citation type="submission" date="2022-06" db="EMBL/GenBank/DDBJ databases">
        <title>Genomic Encyclopedia of Type Strains, Phase I: the one thousand microbial genomes (KMG-I) project.</title>
        <authorList>
            <person name="Kyrpides N."/>
        </authorList>
    </citation>
    <scope>NUCLEOTIDE SEQUENCE [LARGE SCALE GENOMIC DNA]</scope>
    <source>
        <strain evidence="5 6">DSM 43889</strain>
    </source>
</reference>
<comment type="caution">
    <text evidence="5">The sequence shown here is derived from an EMBL/GenBank/DDBJ whole genome shotgun (WGS) entry which is preliminary data.</text>
</comment>
<proteinExistence type="inferred from homology"/>
<organism evidence="5 6">
    <name type="scientific">Actinoalloteichus caeruleus DSM 43889</name>
    <dbReference type="NCBI Taxonomy" id="1120930"/>
    <lineage>
        <taxon>Bacteria</taxon>
        <taxon>Bacillati</taxon>
        <taxon>Actinomycetota</taxon>
        <taxon>Actinomycetes</taxon>
        <taxon>Pseudonocardiales</taxon>
        <taxon>Pseudonocardiaceae</taxon>
        <taxon>Actinoalloteichus</taxon>
        <taxon>Actinoalloteichus cyanogriseus</taxon>
    </lineage>
</organism>
<keyword evidence="6" id="KW-1185">Reference proteome</keyword>
<dbReference type="EMBL" id="AUBJ02000001">
    <property type="protein sequence ID" value="MCP2333271.1"/>
    <property type="molecule type" value="Genomic_DNA"/>
</dbReference>
<keyword evidence="4" id="KW-0143">Chaperone</keyword>
<protein>
    <submittedName>
        <fullName evidence="5">EspG family protein</fullName>
    </submittedName>
</protein>
<evidence type="ECO:0000256" key="2">
    <source>
        <dbReference type="ARBA" id="ARBA00006411"/>
    </source>
</evidence>
<evidence type="ECO:0000256" key="3">
    <source>
        <dbReference type="ARBA" id="ARBA00022490"/>
    </source>
</evidence>
<evidence type="ECO:0000256" key="4">
    <source>
        <dbReference type="ARBA" id="ARBA00023186"/>
    </source>
</evidence>
<name>A0ABT1JMA8_ACTCY</name>
<keyword evidence="3" id="KW-0963">Cytoplasm</keyword>